<name>A0A2N3V8C9_9NOCA</name>
<gene>
    <name evidence="1" type="ORF">ATK86_2233</name>
</gene>
<dbReference type="AlphaFoldDB" id="A0A2N3V8C9"/>
<reference evidence="1 2" key="1">
    <citation type="submission" date="2017-12" db="EMBL/GenBank/DDBJ databases">
        <title>Sequencing the genomes of 1000 Actinobacteria strains.</title>
        <authorList>
            <person name="Klenk H.-P."/>
        </authorList>
    </citation>
    <scope>NUCLEOTIDE SEQUENCE [LARGE SCALE GENOMIC DNA]</scope>
    <source>
        <strain evidence="1 2">DSM 44489</strain>
    </source>
</reference>
<sequence>MAGLVFFDLIQETPTQVEYRFETTVTDLDQTLVVDKQIRTRMARWCRMCRMRAVRTMT</sequence>
<evidence type="ECO:0000313" key="2">
    <source>
        <dbReference type="Proteomes" id="UP000233766"/>
    </source>
</evidence>
<keyword evidence="2" id="KW-1185">Reference proteome</keyword>
<comment type="caution">
    <text evidence="1">The sequence shown here is derived from an EMBL/GenBank/DDBJ whole genome shotgun (WGS) entry which is preliminary data.</text>
</comment>
<accession>A0A2N3V8C9</accession>
<organism evidence="1 2">
    <name type="scientific">Nocardia fluminea</name>
    <dbReference type="NCBI Taxonomy" id="134984"/>
    <lineage>
        <taxon>Bacteria</taxon>
        <taxon>Bacillati</taxon>
        <taxon>Actinomycetota</taxon>
        <taxon>Actinomycetes</taxon>
        <taxon>Mycobacteriales</taxon>
        <taxon>Nocardiaceae</taxon>
        <taxon>Nocardia</taxon>
    </lineage>
</organism>
<dbReference type="Proteomes" id="UP000233766">
    <property type="component" value="Unassembled WGS sequence"/>
</dbReference>
<proteinExistence type="predicted"/>
<protein>
    <submittedName>
        <fullName evidence="1">Uncharacterized protein</fullName>
    </submittedName>
</protein>
<dbReference type="EMBL" id="PJMW01000002">
    <property type="protein sequence ID" value="PKV77880.1"/>
    <property type="molecule type" value="Genomic_DNA"/>
</dbReference>
<evidence type="ECO:0000313" key="1">
    <source>
        <dbReference type="EMBL" id="PKV77880.1"/>
    </source>
</evidence>